<comment type="caution">
    <text evidence="2">The sequence shown here is derived from an EMBL/GenBank/DDBJ whole genome shotgun (WGS) entry which is preliminary data.</text>
</comment>
<dbReference type="PANTHER" id="PTHR32134:SF169">
    <property type="entry name" value="FNIP REPEAT-CONTAINING PROTEIN-RELATED"/>
    <property type="match status" value="1"/>
</dbReference>
<dbReference type="EMBL" id="AJWJ01000570">
    <property type="protein sequence ID" value="KAF2069934.1"/>
    <property type="molecule type" value="Genomic_DNA"/>
</dbReference>
<evidence type="ECO:0008006" key="4">
    <source>
        <dbReference type="Google" id="ProtNLM"/>
    </source>
</evidence>
<accession>A0A8J4PPY0</accession>
<evidence type="ECO:0000313" key="2">
    <source>
        <dbReference type="EMBL" id="KAF2069934.1"/>
    </source>
</evidence>
<organism evidence="2 3">
    <name type="scientific">Polysphondylium violaceum</name>
    <dbReference type="NCBI Taxonomy" id="133409"/>
    <lineage>
        <taxon>Eukaryota</taxon>
        <taxon>Amoebozoa</taxon>
        <taxon>Evosea</taxon>
        <taxon>Eumycetozoa</taxon>
        <taxon>Dictyostelia</taxon>
        <taxon>Dictyosteliales</taxon>
        <taxon>Dictyosteliaceae</taxon>
        <taxon>Polysphondylium</taxon>
    </lineage>
</organism>
<dbReference type="OrthoDB" id="22524at2759"/>
<dbReference type="InterPro" id="IPR008615">
    <property type="entry name" value="FNIP"/>
</dbReference>
<gene>
    <name evidence="2" type="ORF">CYY_008743</name>
</gene>
<keyword evidence="1" id="KW-0677">Repeat</keyword>
<proteinExistence type="predicted"/>
<evidence type="ECO:0000313" key="3">
    <source>
        <dbReference type="Proteomes" id="UP000695562"/>
    </source>
</evidence>
<sequence length="900" mass="102830">MIKITDLPSSLTALSIDGHRHYEGRVDKYDIPHSVLLLKCPSVLYIPNNGVQRHLTRLEYSIFPFIEKIVIDNNNGDVIKSIPMAFNFSTSQFTPVTNDCIQELMIVGLSQDNSNTLVGGSLVGMNIKTLVLDILYSTTTYIPNTVQQLELRKNFTLFPGFLPSSVKELFLNHEDFEIRDKSIIPLSVEKLVICSNQNITLELIPPNIKQLSIEFSKYNHSLFLSNVDDTNNQSQPKQIKHINTPYNNINIDSFFSVWRNVYLKNKILNYYCRTMFAPDDIGDIVEGQKRFSNITLYLTNDYFYKDRVLPRNCKGIEGVYLCDTGPVMENVLKNLPRSITKLKMVYNNDYIPDWITHLSLKMGDAFQFQTSMIPSSVTKLSLNKFSKKSLECIQIPCSVKHLIFDSINNIWPELIPYSVEKLEFTNLNFGFFNGTQVKKIEDYIPSHVKRLIFPLSTFQDADYIQEFVLARLDQVYQIYDDQSESISPQTHTLVWSQNKIIPVGLIPFTVKRLLFGNAFNQIILPNSIPSSVTEIHLGNAFSQKLSDICLPNSCKYLYFVTLEEPFDFSQLPTSVSHLYTKYHGEFQTLPRNVTHVQSRTLVTNLANTVRHLKCLSRSIFLEINSSIKSVQSKNGLDYVDNDDYADDTDDYDKHLRFISKQQSQVPKLDIEINLVSKYRFYNLYIKPGSLLSNIKSIEFPSDFNQILFPGSIPSTVTRLSFSLCFNYSHPLNSDTLPISLKELYLSPYYNQPIATLPPQLQVIDFGTNFNHPIPMGCIPSSVKEITFGVGFKQKLEKGTLPMNLLKLSFQSGYSVDLFQSIPDSVTELVLGYDQGFDYNYDTNYATSFSANQLPTSITKLYLHVDQPIVDLDKLSPNVRDLKLGIKYQGKIPDTIKSLEI</sequence>
<dbReference type="AlphaFoldDB" id="A0A8J4PPY0"/>
<dbReference type="Pfam" id="PF05725">
    <property type="entry name" value="FNIP"/>
    <property type="match status" value="5"/>
</dbReference>
<dbReference type="Proteomes" id="UP000695562">
    <property type="component" value="Unassembled WGS sequence"/>
</dbReference>
<dbReference type="InterPro" id="IPR051251">
    <property type="entry name" value="STK_FNIP-Repeat"/>
</dbReference>
<name>A0A8J4PPY0_9MYCE</name>
<reference evidence="2" key="1">
    <citation type="submission" date="2020-01" db="EMBL/GenBank/DDBJ databases">
        <title>Development of genomics and gene disruption for Polysphondylium violaceum indicates a role for the polyketide synthase stlB in stalk morphogenesis.</title>
        <authorList>
            <person name="Narita B."/>
            <person name="Kawabe Y."/>
            <person name="Kin K."/>
            <person name="Saito T."/>
            <person name="Gibbs R."/>
            <person name="Kuspa A."/>
            <person name="Muzny D."/>
            <person name="Queller D."/>
            <person name="Richards S."/>
            <person name="Strassman J."/>
            <person name="Sucgang R."/>
            <person name="Worley K."/>
            <person name="Schaap P."/>
        </authorList>
    </citation>
    <scope>NUCLEOTIDE SEQUENCE</scope>
    <source>
        <strain evidence="2">QSvi11</strain>
    </source>
</reference>
<keyword evidence="3" id="KW-1185">Reference proteome</keyword>
<protein>
    <recommendedName>
        <fullName evidence="4">FNIP repeat-containing protein</fullName>
    </recommendedName>
</protein>
<dbReference type="PANTHER" id="PTHR32134">
    <property type="entry name" value="FNIP REPEAT-CONTAINING PROTEIN"/>
    <property type="match status" value="1"/>
</dbReference>
<evidence type="ECO:0000256" key="1">
    <source>
        <dbReference type="ARBA" id="ARBA00022737"/>
    </source>
</evidence>